<evidence type="ECO:0000313" key="3">
    <source>
        <dbReference type="Proteomes" id="UP000324767"/>
    </source>
</evidence>
<gene>
    <name evidence="2" type="ORF">FRX48_09171</name>
    <name evidence="1" type="ORF">FRX48_09853</name>
</gene>
<name>A0A5M8PD13_9LECA</name>
<evidence type="ECO:0000313" key="1">
    <source>
        <dbReference type="EMBL" id="KAA6406363.1"/>
    </source>
</evidence>
<accession>A0A5M8PD13</accession>
<dbReference type="EMBL" id="VXIT01000020">
    <property type="protein sequence ID" value="KAA6407105.1"/>
    <property type="molecule type" value="Genomic_DNA"/>
</dbReference>
<proteinExistence type="predicted"/>
<dbReference type="EMBL" id="VXIT01000039">
    <property type="protein sequence ID" value="KAA6406363.1"/>
    <property type="molecule type" value="Genomic_DNA"/>
</dbReference>
<dbReference type="Proteomes" id="UP000324767">
    <property type="component" value="Unassembled WGS sequence"/>
</dbReference>
<comment type="caution">
    <text evidence="2">The sequence shown here is derived from an EMBL/GenBank/DDBJ whole genome shotgun (WGS) entry which is preliminary data.</text>
</comment>
<evidence type="ECO:0000313" key="2">
    <source>
        <dbReference type="EMBL" id="KAA6407105.1"/>
    </source>
</evidence>
<organism evidence="2 3">
    <name type="scientific">Lasallia pustulata</name>
    <dbReference type="NCBI Taxonomy" id="136370"/>
    <lineage>
        <taxon>Eukaryota</taxon>
        <taxon>Fungi</taxon>
        <taxon>Dikarya</taxon>
        <taxon>Ascomycota</taxon>
        <taxon>Pezizomycotina</taxon>
        <taxon>Lecanoromycetes</taxon>
        <taxon>OSLEUM clade</taxon>
        <taxon>Umbilicariomycetidae</taxon>
        <taxon>Umbilicariales</taxon>
        <taxon>Umbilicariaceae</taxon>
        <taxon>Lasallia</taxon>
    </lineage>
</organism>
<sequence length="136" mass="15042">MSNQDLSNGLNDETLPLMNAPQQPIVEHQAVYDYTSGTPTTKAPPIKVGNNRVKELVQSRQLKIPEPIRAIEGSHGFDIQQVMALEVTLPLGQLLNESQQLRKEFAFSLQSSAPKYRVKRATKEPVMARAACGSSR</sequence>
<dbReference type="OrthoDB" id="5426738at2759"/>
<protein>
    <submittedName>
        <fullName evidence="2">Uncharacterized protein</fullName>
    </submittedName>
</protein>
<reference evidence="2 3" key="1">
    <citation type="submission" date="2019-09" db="EMBL/GenBank/DDBJ databases">
        <title>The hologenome of the rock-dwelling lichen Lasallia pustulata.</title>
        <authorList>
            <person name="Greshake Tzovaras B."/>
            <person name="Segers F."/>
            <person name="Bicker A."/>
            <person name="Dal Grande F."/>
            <person name="Otte J."/>
            <person name="Hankeln T."/>
            <person name="Schmitt I."/>
            <person name="Ebersberger I."/>
        </authorList>
    </citation>
    <scope>NUCLEOTIDE SEQUENCE [LARGE SCALE GENOMIC DNA]</scope>
    <source>
        <strain evidence="2">A1-1</strain>
    </source>
</reference>
<dbReference type="AlphaFoldDB" id="A0A5M8PD13"/>